<protein>
    <submittedName>
        <fullName evidence="1">Type II toxin-antitoxin system HicB family antitoxin</fullName>
    </submittedName>
</protein>
<dbReference type="InterPro" id="IPR010985">
    <property type="entry name" value="Ribbon_hlx_hlx"/>
</dbReference>
<dbReference type="RefSeq" id="WP_068543839.1">
    <property type="nucleotide sequence ID" value="NZ_QKWF01000098.1"/>
</dbReference>
<dbReference type="InterPro" id="IPR035069">
    <property type="entry name" value="TTHA1013/TTHA0281-like"/>
</dbReference>
<evidence type="ECO:0000313" key="2">
    <source>
        <dbReference type="Proteomes" id="UP000248662"/>
    </source>
</evidence>
<accession>A0A1S2FDJ5</accession>
<organism evidence="1 2">
    <name type="scientific">Acinetobacter baumannii</name>
    <dbReference type="NCBI Taxonomy" id="470"/>
    <lineage>
        <taxon>Bacteria</taxon>
        <taxon>Pseudomonadati</taxon>
        <taxon>Pseudomonadota</taxon>
        <taxon>Gammaproteobacteria</taxon>
        <taxon>Moraxellales</taxon>
        <taxon>Moraxellaceae</taxon>
        <taxon>Acinetobacter</taxon>
        <taxon>Acinetobacter calcoaceticus/baumannii complex</taxon>
    </lineage>
</organism>
<evidence type="ECO:0000313" key="1">
    <source>
        <dbReference type="EMBL" id="PZM16590.1"/>
    </source>
</evidence>
<dbReference type="Pfam" id="PF05534">
    <property type="entry name" value="HicB"/>
    <property type="match status" value="1"/>
</dbReference>
<dbReference type="SUPFAM" id="SSF47598">
    <property type="entry name" value="Ribbon-helix-helix"/>
    <property type="match status" value="1"/>
</dbReference>
<proteinExistence type="predicted"/>
<dbReference type="AlphaFoldDB" id="A0A1S2FDJ5"/>
<reference evidence="1 2" key="1">
    <citation type="submission" date="2018-06" db="EMBL/GenBank/DDBJ databases">
        <title>Carbapenemase-producing Acinetobacter spp. from environmental sources in an hospital from French Polynesia.</title>
        <authorList>
            <person name="Bonnin R.A."/>
            <person name="Levy M."/>
            <person name="Cuzon G."/>
            <person name="Dortet L."/>
            <person name="Naas T."/>
        </authorList>
    </citation>
    <scope>NUCLEOTIDE SEQUENCE [LARGE SCALE GENOMIC DNA]</scope>
    <source>
        <strain evidence="1 2">R10</strain>
    </source>
</reference>
<dbReference type="EMBL" id="QKWF01000098">
    <property type="protein sequence ID" value="PZM16590.1"/>
    <property type="molecule type" value="Genomic_DNA"/>
</dbReference>
<name>A0A1S2FDJ5_ACIBA</name>
<comment type="caution">
    <text evidence="1">The sequence shown here is derived from an EMBL/GenBank/DDBJ whole genome shotgun (WGS) entry which is preliminary data.</text>
</comment>
<dbReference type="GO" id="GO:0006355">
    <property type="term" value="P:regulation of DNA-templated transcription"/>
    <property type="evidence" value="ECO:0007669"/>
    <property type="project" value="InterPro"/>
</dbReference>
<gene>
    <name evidence="1" type="ORF">DOL94_10460</name>
</gene>
<sequence>MKETFKYKGFEGSMEFSSEDECLVGEVLFIRSKIIYIGETYSELKKSFEEAVDAYILHCEANNIKPEKPCSGTFNVRVGTHLHQAAIKLAYQNNISLNEVVIRALEHFLATEHSESSNFTVNLKNSPVNIMNISQRNIVLPKKRNSEYFN</sequence>
<dbReference type="Proteomes" id="UP000248662">
    <property type="component" value="Unassembled WGS sequence"/>
</dbReference>
<dbReference type="SUPFAM" id="SSF143100">
    <property type="entry name" value="TTHA1013/TTHA0281-like"/>
    <property type="match status" value="1"/>
</dbReference>
<dbReference type="InterPro" id="IPR008651">
    <property type="entry name" value="Uncharacterised_HicB"/>
</dbReference>